<protein>
    <submittedName>
        <fullName evidence="3">Alpha/beta hydrolase</fullName>
    </submittedName>
</protein>
<name>A0ABW7Y9R4_STRCE</name>
<dbReference type="InterPro" id="IPR050300">
    <property type="entry name" value="GDXG_lipolytic_enzyme"/>
</dbReference>
<dbReference type="SUPFAM" id="SSF53474">
    <property type="entry name" value="alpha/beta-Hydrolases"/>
    <property type="match status" value="1"/>
</dbReference>
<sequence length="296" mass="31464">MTAPDTARTGLDREYSPSARVTDLDREYSPSSRVTDLDVHLARYATDSARARAALPVHLDVPCGPLPEQRLDLFPAPDPHAPLFVFVHGGYWQELSKSEAAFAARDFLAAGISFGALGYGLAPRHSLRAITAAVSDSLRRICTGRSPLPIAPQAVHLGGHSAGAHLVASALLDADGLHPSGTITSATLISGVYDLEPLRHTYVNDALGMDADEARDCSPLHRMPTRLPRLVVALGENETDAFTAQHHQFVGAARAGGTEVTDLVVPGRHHFDLPFDLADPDTVLGAAVLGILCNGR</sequence>
<proteinExistence type="predicted"/>
<organism evidence="3 4">
    <name type="scientific">Streptomyces cellulosae</name>
    <dbReference type="NCBI Taxonomy" id="1968"/>
    <lineage>
        <taxon>Bacteria</taxon>
        <taxon>Bacillati</taxon>
        <taxon>Actinomycetota</taxon>
        <taxon>Actinomycetes</taxon>
        <taxon>Kitasatosporales</taxon>
        <taxon>Streptomycetaceae</taxon>
        <taxon>Streptomyces</taxon>
    </lineage>
</organism>
<evidence type="ECO:0000259" key="2">
    <source>
        <dbReference type="Pfam" id="PF07859"/>
    </source>
</evidence>
<gene>
    <name evidence="3" type="ORF">ACIA8P_29160</name>
</gene>
<comment type="caution">
    <text evidence="3">The sequence shown here is derived from an EMBL/GenBank/DDBJ whole genome shotgun (WGS) entry which is preliminary data.</text>
</comment>
<reference evidence="3 4" key="1">
    <citation type="submission" date="2024-10" db="EMBL/GenBank/DDBJ databases">
        <title>The Natural Products Discovery Center: Release of the First 8490 Sequenced Strains for Exploring Actinobacteria Biosynthetic Diversity.</title>
        <authorList>
            <person name="Kalkreuter E."/>
            <person name="Kautsar S.A."/>
            <person name="Yang D."/>
            <person name="Bader C.D."/>
            <person name="Teijaro C.N."/>
            <person name="Fluegel L."/>
            <person name="Davis C.M."/>
            <person name="Simpson J.R."/>
            <person name="Lauterbach L."/>
            <person name="Steele A.D."/>
            <person name="Gui C."/>
            <person name="Meng S."/>
            <person name="Li G."/>
            <person name="Viehrig K."/>
            <person name="Ye F."/>
            <person name="Su P."/>
            <person name="Kiefer A.F."/>
            <person name="Nichols A."/>
            <person name="Cepeda A.J."/>
            <person name="Yan W."/>
            <person name="Fan B."/>
            <person name="Jiang Y."/>
            <person name="Adhikari A."/>
            <person name="Zheng C.-J."/>
            <person name="Schuster L."/>
            <person name="Cowan T.M."/>
            <person name="Smanski M.J."/>
            <person name="Chevrette M.G."/>
            <person name="De Carvalho L.P.S."/>
            <person name="Shen B."/>
        </authorList>
    </citation>
    <scope>NUCLEOTIDE SEQUENCE [LARGE SCALE GENOMIC DNA]</scope>
    <source>
        <strain evidence="3 4">NPDC051599</strain>
    </source>
</reference>
<dbReference type="PANTHER" id="PTHR48081">
    <property type="entry name" value="AB HYDROLASE SUPERFAMILY PROTEIN C4A8.06C"/>
    <property type="match status" value="1"/>
</dbReference>
<dbReference type="RefSeq" id="WP_398659218.1">
    <property type="nucleotide sequence ID" value="NZ_JBITDC010000012.1"/>
</dbReference>
<dbReference type="EMBL" id="JBITDC010000012">
    <property type="protein sequence ID" value="MFI5678688.1"/>
    <property type="molecule type" value="Genomic_DNA"/>
</dbReference>
<dbReference type="InterPro" id="IPR029058">
    <property type="entry name" value="AB_hydrolase_fold"/>
</dbReference>
<dbReference type="PANTHER" id="PTHR48081:SF33">
    <property type="entry name" value="KYNURENINE FORMAMIDASE"/>
    <property type="match status" value="1"/>
</dbReference>
<dbReference type="Gene3D" id="3.40.50.1820">
    <property type="entry name" value="alpha/beta hydrolase"/>
    <property type="match status" value="1"/>
</dbReference>
<dbReference type="InterPro" id="IPR013094">
    <property type="entry name" value="AB_hydrolase_3"/>
</dbReference>
<dbReference type="Proteomes" id="UP001612415">
    <property type="component" value="Unassembled WGS sequence"/>
</dbReference>
<evidence type="ECO:0000313" key="3">
    <source>
        <dbReference type="EMBL" id="MFI5678688.1"/>
    </source>
</evidence>
<evidence type="ECO:0000313" key="4">
    <source>
        <dbReference type="Proteomes" id="UP001612415"/>
    </source>
</evidence>
<keyword evidence="4" id="KW-1185">Reference proteome</keyword>
<dbReference type="GO" id="GO:0016787">
    <property type="term" value="F:hydrolase activity"/>
    <property type="evidence" value="ECO:0007669"/>
    <property type="project" value="UniProtKB-KW"/>
</dbReference>
<keyword evidence="1 3" id="KW-0378">Hydrolase</keyword>
<accession>A0ABW7Y9R4</accession>
<evidence type="ECO:0000256" key="1">
    <source>
        <dbReference type="ARBA" id="ARBA00022801"/>
    </source>
</evidence>
<feature type="domain" description="Alpha/beta hydrolase fold-3" evidence="2">
    <location>
        <begin position="85"/>
        <end position="270"/>
    </location>
</feature>
<dbReference type="Pfam" id="PF07859">
    <property type="entry name" value="Abhydrolase_3"/>
    <property type="match status" value="1"/>
</dbReference>